<dbReference type="PANTHER" id="PTHR12747">
    <property type="entry name" value="ELONGATOR COMPLEX PROTEIN 1"/>
    <property type="match status" value="1"/>
</dbReference>
<evidence type="ECO:0000259" key="10">
    <source>
        <dbReference type="Pfam" id="PF23878"/>
    </source>
</evidence>
<protein>
    <recommendedName>
        <fullName evidence="5 6">Elongator complex protein 1</fullName>
    </recommendedName>
</protein>
<dbReference type="Pfam" id="PF23878">
    <property type="entry name" value="TPR_ELP1"/>
    <property type="match status" value="1"/>
</dbReference>
<dbReference type="InterPro" id="IPR056169">
    <property type="entry name" value="HB_ELP1"/>
</dbReference>
<dbReference type="SUPFAM" id="SSF69322">
    <property type="entry name" value="Tricorn protease domain 2"/>
    <property type="match status" value="1"/>
</dbReference>
<dbReference type="InterPro" id="IPR056165">
    <property type="entry name" value="Beta-prop_ELP1_2nd"/>
</dbReference>
<dbReference type="PIRSF" id="PIRSF017233">
    <property type="entry name" value="IKAP"/>
    <property type="match status" value="1"/>
</dbReference>
<keyword evidence="4" id="KW-0819">tRNA processing</keyword>
<evidence type="ECO:0000256" key="5">
    <source>
        <dbReference type="ARBA" id="ARBA00029535"/>
    </source>
</evidence>
<keyword evidence="3 6" id="KW-0963">Cytoplasm</keyword>
<feature type="compositionally biased region" description="Basic residues" evidence="7">
    <location>
        <begin position="1148"/>
        <end position="1159"/>
    </location>
</feature>
<evidence type="ECO:0000259" key="12">
    <source>
        <dbReference type="Pfam" id="PF23936"/>
    </source>
</evidence>
<dbReference type="GO" id="GO:0005829">
    <property type="term" value="C:cytosol"/>
    <property type="evidence" value="ECO:0007669"/>
    <property type="project" value="TreeGrafter"/>
</dbReference>
<sequence>MRNLILNEKLVLETGIKNGLFTAIDSLNEIVYLASKNEVFGYNTIMKECVCELSLEKEGYLSQAEDDRIVAFNFLQDQESLCIITSKGDVLLWQHEMDSLENVGSVEAGFTNASWSSDQELLVLTTKQNTLIVMTRDFDPINEFPIHSDDFGEAQQVNVGWGSKETQFHGSEGKEAAKVQKIDTSSPVLPTDDRRTEISWRGDGQYFSISSINPASDSRCIRIFNNEGILQATNEKIEGLEQCIGWRTSGNLIACSQQKPNKHDVIFFEKNGLQHGEFTLSSKPNDKLIKQILWNPNSDILTLLIQDLSRNGKFSVQLWTTGNYHWYLKQELTFNEQPPSLSWDPENAYKLHIISQDGEFKQFVYIYDVIQSKGDDENLAMVAVIDGSQLLLTPFRQMVLPPPMAAHTISLDACINQLAFGVNEQKHDILIKTSHNLVFAKFDRKNNSYTTQKLTVVEGDENTADLSKFYHLVFLKDGFVAGLEVSNECTKVVLLQLNEDGTAVTKRSHLDMNETRIMKLFKSEDTDCQLLIQYSNGSVKMLNYLDGALNYGNLDELTLPHSCDSVASREINGKRYVFGLTSHFRLFMNDKEIANNCTSFFIHDDFLLLTTHAHSLRCVYIKSLVQNAETQLDNIAFDEASRRVERGSKLVTAVMQGTAVVLQMPRGNLECIHPRPLVITHLQKLLNSLHYKQALEIMRKHRINLNLVYDNDPQLFLKNVDTFVNNVNSSNRINLFLADLSAEDVCSSLYFPYYHHSEENKESNKAKSSPTKVNEVCKAVREAIKRSPNAEKLMLSILTTYVRQSEPDLQTVLIKIKELKDNPSLNKSVTYEKALSYIIYLVDVNQLFDIALGLYDFDVVIMVAEKSQKDPKEYLPFLNNFKNMEENYRKFSIDKYLKKNTQAIQHLVKCAEGFEELLDFVTQHDLYKEAIKLYKHTTEEFKKLSFLYGQYLHRKKYYEEAAIIFSRCGYHEESIDSLLHTDNWNMALMESRLNGDSQDKFIALCRKFSERLKNHRKYLDAAIIQEQYLKDMEESMVCLLEGNLWFQALNLIQRSEREDLIETNFKPAILECQENLTEKITELKETFNKHRTRLQIVIANKEQERLEILEGIRDDPQNELYSDTSSITGQSAVSSTSSRSSKGTRTSGHSRKSKAKGERKKYSLREGSTHEDFALREALAEIVNTADGMKDEVESLSKVLLLHYYDEKAKELQNCLDSLIVLVEKHKKEIWAGETKETNSESFEYGPASTVMSIIERKNAAQNAGNQKSDLPEPTRPNLRSNFKWKLTTIST</sequence>
<dbReference type="Gene3D" id="2.130.10.10">
    <property type="entry name" value="YVTN repeat-like/Quinoprotein amine dehydrogenase"/>
    <property type="match status" value="1"/>
</dbReference>
<accession>A0A7M5X384</accession>
<dbReference type="Pfam" id="PF23925">
    <property type="entry name" value="A-sol_ELP1"/>
    <property type="match status" value="1"/>
</dbReference>
<keyword evidence="6" id="KW-0539">Nucleus</keyword>
<dbReference type="UniPathway" id="UPA00988"/>
<name>A0A7M5X384_9CNID</name>
<dbReference type="InterPro" id="IPR056164">
    <property type="entry name" value="Beta-prop_ELP1_1st"/>
</dbReference>
<evidence type="ECO:0000313" key="14">
    <source>
        <dbReference type="Proteomes" id="UP000594262"/>
    </source>
</evidence>
<evidence type="ECO:0000313" key="13">
    <source>
        <dbReference type="EnsemblMetazoa" id="CLYHEMP017043.1"/>
    </source>
</evidence>
<organism evidence="13 14">
    <name type="scientific">Clytia hemisphaerica</name>
    <dbReference type="NCBI Taxonomy" id="252671"/>
    <lineage>
        <taxon>Eukaryota</taxon>
        <taxon>Metazoa</taxon>
        <taxon>Cnidaria</taxon>
        <taxon>Hydrozoa</taxon>
        <taxon>Hydroidolina</taxon>
        <taxon>Leptothecata</taxon>
        <taxon>Obeliida</taxon>
        <taxon>Clytiidae</taxon>
        <taxon>Clytia</taxon>
    </lineage>
</organism>
<comment type="subcellular location">
    <subcellularLocation>
        <location evidence="6">Cytoplasm</location>
    </subcellularLocation>
    <subcellularLocation>
        <location evidence="6">Nucleus</location>
    </subcellularLocation>
</comment>
<feature type="domain" description="ELP1 first N-terminal beta-propeller" evidence="8">
    <location>
        <begin position="1"/>
        <end position="346"/>
    </location>
</feature>
<comment type="similarity">
    <text evidence="2 6">Belongs to the ELP1/IKA1 family.</text>
</comment>
<evidence type="ECO:0000256" key="4">
    <source>
        <dbReference type="ARBA" id="ARBA00022694"/>
    </source>
</evidence>
<comment type="pathway">
    <text evidence="1">tRNA modification; 5-methoxycarbonylmethyl-2-thiouridine-tRNA biosynthesis.</text>
</comment>
<dbReference type="Proteomes" id="UP000594262">
    <property type="component" value="Unplaced"/>
</dbReference>
<evidence type="ECO:0000259" key="8">
    <source>
        <dbReference type="Pfam" id="PF04762"/>
    </source>
</evidence>
<dbReference type="Pfam" id="PF23797">
    <property type="entry name" value="Beta-prop_ELP1_2nd"/>
    <property type="match status" value="1"/>
</dbReference>
<evidence type="ECO:0000259" key="9">
    <source>
        <dbReference type="Pfam" id="PF23797"/>
    </source>
</evidence>
<dbReference type="PANTHER" id="PTHR12747:SF0">
    <property type="entry name" value="ELONGATOR COMPLEX PROTEIN 1"/>
    <property type="match status" value="1"/>
</dbReference>
<dbReference type="InterPro" id="IPR056166">
    <property type="entry name" value="TPR_ELP1"/>
</dbReference>
<feature type="domain" description="ELP1 N-terminal second beta-propeller" evidence="9">
    <location>
        <begin position="384"/>
        <end position="651"/>
    </location>
</feature>
<dbReference type="GO" id="GO:0000049">
    <property type="term" value="F:tRNA binding"/>
    <property type="evidence" value="ECO:0007669"/>
    <property type="project" value="TreeGrafter"/>
</dbReference>
<evidence type="ECO:0000256" key="1">
    <source>
        <dbReference type="ARBA" id="ARBA00005043"/>
    </source>
</evidence>
<dbReference type="GO" id="GO:0005634">
    <property type="term" value="C:nucleus"/>
    <property type="evidence" value="ECO:0007669"/>
    <property type="project" value="UniProtKB-SubCell"/>
</dbReference>
<evidence type="ECO:0000256" key="6">
    <source>
        <dbReference type="PIRNR" id="PIRNR017233"/>
    </source>
</evidence>
<dbReference type="InterPro" id="IPR015943">
    <property type="entry name" value="WD40/YVTN_repeat-like_dom_sf"/>
</dbReference>
<dbReference type="GeneID" id="136806863"/>
<dbReference type="Pfam" id="PF04762">
    <property type="entry name" value="Beta-prop_ELP1_1st"/>
    <property type="match status" value="1"/>
</dbReference>
<feature type="domain" description="ELP1 three-helical bundle" evidence="12">
    <location>
        <begin position="1059"/>
        <end position="1230"/>
    </location>
</feature>
<feature type="region of interest" description="Disordered" evidence="7">
    <location>
        <begin position="1117"/>
        <end position="1168"/>
    </location>
</feature>
<dbReference type="OrthoDB" id="40048at2759"/>
<evidence type="ECO:0000259" key="11">
    <source>
        <dbReference type="Pfam" id="PF23925"/>
    </source>
</evidence>
<dbReference type="InterPro" id="IPR006849">
    <property type="entry name" value="Elp1"/>
</dbReference>
<feature type="domain" description="ELP1 TPR" evidence="10">
    <location>
        <begin position="888"/>
        <end position="1043"/>
    </location>
</feature>
<keyword evidence="14" id="KW-1185">Reference proteome</keyword>
<evidence type="ECO:0000256" key="3">
    <source>
        <dbReference type="ARBA" id="ARBA00022490"/>
    </source>
</evidence>
<dbReference type="GO" id="GO:0033588">
    <property type="term" value="C:elongator holoenzyme complex"/>
    <property type="evidence" value="ECO:0007669"/>
    <property type="project" value="InterPro"/>
</dbReference>
<reference evidence="13" key="1">
    <citation type="submission" date="2021-01" db="UniProtKB">
        <authorList>
            <consortium name="EnsemblMetazoa"/>
        </authorList>
    </citation>
    <scope>IDENTIFICATION</scope>
</reference>
<dbReference type="Pfam" id="PF23936">
    <property type="entry name" value="HB_ELP1"/>
    <property type="match status" value="1"/>
</dbReference>
<feature type="compositionally biased region" description="Low complexity" evidence="7">
    <location>
        <begin position="1124"/>
        <end position="1147"/>
    </location>
</feature>
<evidence type="ECO:0000256" key="2">
    <source>
        <dbReference type="ARBA" id="ARBA00006086"/>
    </source>
</evidence>
<dbReference type="GO" id="GO:0002926">
    <property type="term" value="P:tRNA wobble base 5-methoxycarbonylmethyl-2-thiouridinylation"/>
    <property type="evidence" value="ECO:0007669"/>
    <property type="project" value="TreeGrafter"/>
</dbReference>
<dbReference type="RefSeq" id="XP_066919538.1">
    <property type="nucleotide sequence ID" value="XM_067063437.1"/>
</dbReference>
<comment type="function">
    <text evidence="6">Component of the elongator complex which is required for multiple tRNA modifications, including mcm5U (5-methoxycarbonylmethyl uridine), mcm5s2U (5-methoxycarbonylmethyl-2-thiouridine), and ncm5U (5-carbamoylmethyl uridine). The elongator complex catalyzes formation of carboxymethyluridine in the wobble base at position 34 in tRNAs.</text>
</comment>
<dbReference type="InterPro" id="IPR056167">
    <property type="entry name" value="A-sol_ELP1"/>
</dbReference>
<dbReference type="EnsemblMetazoa" id="CLYHEMT017043.1">
    <property type="protein sequence ID" value="CLYHEMP017043.1"/>
    <property type="gene ID" value="CLYHEMG017043"/>
</dbReference>
<evidence type="ECO:0000256" key="7">
    <source>
        <dbReference type="SAM" id="MobiDB-lite"/>
    </source>
</evidence>
<feature type="domain" description="ELP1 alpha-solenoid" evidence="11">
    <location>
        <begin position="675"/>
        <end position="880"/>
    </location>
</feature>
<proteinExistence type="inferred from homology"/>